<protein>
    <submittedName>
        <fullName evidence="1">Uncharacterized protein</fullName>
    </submittedName>
</protein>
<gene>
    <name evidence="1" type="ORF">JI435_104840</name>
</gene>
<sequence>MSLSGIEGLPVELLQPIFFTSGYNVALLQASPRLAARLSSNYVYDATCRYYLMTTMLDRTVQTSAQTYIFASKWMTWAFFQSWITKTYALTGCLCGRTEGCFDAQWPPDFENATSMVFSRSHLPQFAFIKARLPRKLLCGPWTPDKIQFLRFLLWITSMTVDWSDTKTLQVAVEGRRQAMREYNLDAVELFNHNRRLGRGADLSTIRFAVMECGCDRSVVYDTISMANHWGKVRSWECAELDRWCEERISMGDPKGLWLQIELSLLRSNDWPVEQEEVDPASKTITKSWESNDEPQDRLIKTPHKWNEERRQFGWFYQEHGESKTGLHYLKRADLGDYWNYSTHSAHHVIRGLYSRGWPSQSFSMWMEMWIPDTKCQGASVCSCAEEGVDS</sequence>
<organism evidence="1 2">
    <name type="scientific">Phaeosphaeria nodorum (strain SN15 / ATCC MYA-4574 / FGSC 10173)</name>
    <name type="common">Glume blotch fungus</name>
    <name type="synonym">Parastagonospora nodorum</name>
    <dbReference type="NCBI Taxonomy" id="321614"/>
    <lineage>
        <taxon>Eukaryota</taxon>
        <taxon>Fungi</taxon>
        <taxon>Dikarya</taxon>
        <taxon>Ascomycota</taxon>
        <taxon>Pezizomycotina</taxon>
        <taxon>Dothideomycetes</taxon>
        <taxon>Pleosporomycetidae</taxon>
        <taxon>Pleosporales</taxon>
        <taxon>Pleosporineae</taxon>
        <taxon>Phaeosphaeriaceae</taxon>
        <taxon>Parastagonospora</taxon>
    </lineage>
</organism>
<dbReference type="Proteomes" id="UP000663193">
    <property type="component" value="Chromosome 17"/>
</dbReference>
<dbReference type="AlphaFoldDB" id="A0A7U2FG42"/>
<dbReference type="OrthoDB" id="4167490at2759"/>
<keyword evidence="2" id="KW-1185">Reference proteome</keyword>
<accession>A0A7U2FG42</accession>
<proteinExistence type="predicted"/>
<evidence type="ECO:0000313" key="1">
    <source>
        <dbReference type="EMBL" id="QRD04543.1"/>
    </source>
</evidence>
<reference evidence="2" key="1">
    <citation type="journal article" date="2021" name="BMC Genomics">
        <title>Chromosome-level genome assembly and manually-curated proteome of model necrotroph Parastagonospora nodorum Sn15 reveals a genome-wide trove of candidate effector homologs, and redundancy of virulence-related functions within an accessory chromosome.</title>
        <authorList>
            <person name="Bertazzoni S."/>
            <person name="Jones D.A.B."/>
            <person name="Phan H.T."/>
            <person name="Tan K.-C."/>
            <person name="Hane J.K."/>
        </authorList>
    </citation>
    <scope>NUCLEOTIDE SEQUENCE [LARGE SCALE GENOMIC DNA]</scope>
    <source>
        <strain evidence="2">SN15 / ATCC MYA-4574 / FGSC 10173)</strain>
    </source>
</reference>
<evidence type="ECO:0000313" key="2">
    <source>
        <dbReference type="Proteomes" id="UP000663193"/>
    </source>
</evidence>
<dbReference type="EMBL" id="CP069039">
    <property type="protein sequence ID" value="QRD04543.1"/>
    <property type="molecule type" value="Genomic_DNA"/>
</dbReference>
<name>A0A7U2FG42_PHANO</name>
<dbReference type="VEuPathDB" id="FungiDB:JI435_104840"/>